<reference evidence="3" key="1">
    <citation type="submission" date="2016-10" db="EMBL/GenBank/DDBJ databases">
        <authorList>
            <person name="Varghese N."/>
            <person name="Submissions S."/>
        </authorList>
    </citation>
    <scope>NUCLEOTIDE SEQUENCE [LARGE SCALE GENOMIC DNA]</scope>
    <source>
        <strain evidence="3">P18</strain>
    </source>
</reference>
<evidence type="ECO:0000313" key="2">
    <source>
        <dbReference type="EMBL" id="SFP46560.1"/>
    </source>
</evidence>
<feature type="compositionally biased region" description="Polar residues" evidence="1">
    <location>
        <begin position="33"/>
        <end position="49"/>
    </location>
</feature>
<feature type="region of interest" description="Disordered" evidence="1">
    <location>
        <begin position="107"/>
        <end position="128"/>
    </location>
</feature>
<dbReference type="EMBL" id="FOXO01000002">
    <property type="protein sequence ID" value="SFP46560.1"/>
    <property type="molecule type" value="Genomic_DNA"/>
</dbReference>
<sequence length="128" mass="14354">MSINRIDFGVIAASNEVSHVKAAEDSRPIMDRQNFQTQFNEQVDNQKNSVNEKDDVGQGEMNSDAQGKGSNEYMGDGGRNRKGSKEEKKPILERQLSVEKMEKMASNMMDRNGKPVDLRLSSGFDLKI</sequence>
<dbReference type="OrthoDB" id="2064346at2"/>
<gene>
    <name evidence="2" type="ORF">SAMN04487928_102167</name>
</gene>
<dbReference type="RefSeq" id="WP_074883615.1">
    <property type="nucleotide sequence ID" value="NZ_FOXO01000002.1"/>
</dbReference>
<accession>A0A1I5QKH1</accession>
<feature type="region of interest" description="Disordered" evidence="1">
    <location>
        <begin position="24"/>
        <end position="93"/>
    </location>
</feature>
<organism evidence="2 3">
    <name type="scientific">Butyrivibrio proteoclasticus</name>
    <dbReference type="NCBI Taxonomy" id="43305"/>
    <lineage>
        <taxon>Bacteria</taxon>
        <taxon>Bacillati</taxon>
        <taxon>Bacillota</taxon>
        <taxon>Clostridia</taxon>
        <taxon>Lachnospirales</taxon>
        <taxon>Lachnospiraceae</taxon>
        <taxon>Butyrivibrio</taxon>
    </lineage>
</organism>
<feature type="compositionally biased region" description="Basic and acidic residues" evidence="1">
    <location>
        <begin position="83"/>
        <end position="93"/>
    </location>
</feature>
<proteinExistence type="predicted"/>
<evidence type="ECO:0000256" key="1">
    <source>
        <dbReference type="SAM" id="MobiDB-lite"/>
    </source>
</evidence>
<evidence type="ECO:0000313" key="3">
    <source>
        <dbReference type="Proteomes" id="UP000182624"/>
    </source>
</evidence>
<dbReference type="Proteomes" id="UP000182624">
    <property type="component" value="Unassembled WGS sequence"/>
</dbReference>
<keyword evidence="3" id="KW-1185">Reference proteome</keyword>
<protein>
    <submittedName>
        <fullName evidence="2">Uncharacterized protein</fullName>
    </submittedName>
</protein>
<feature type="compositionally biased region" description="Polar residues" evidence="1">
    <location>
        <begin position="60"/>
        <end position="69"/>
    </location>
</feature>
<dbReference type="AlphaFoldDB" id="A0A1I5QKH1"/>
<name>A0A1I5QKH1_9FIRM</name>